<dbReference type="CDD" id="cd21037">
    <property type="entry name" value="MLKL_NTD"/>
    <property type="match status" value="1"/>
</dbReference>
<comment type="caution">
    <text evidence="1">The sequence shown here is derived from an EMBL/GenBank/DDBJ whole genome shotgun (WGS) entry which is preliminary data.</text>
</comment>
<evidence type="ECO:0008006" key="3">
    <source>
        <dbReference type="Google" id="ProtNLM"/>
    </source>
</evidence>
<evidence type="ECO:0000313" key="2">
    <source>
        <dbReference type="Proteomes" id="UP001556367"/>
    </source>
</evidence>
<sequence length="276" mass="29765">MPRSSSAVVSRRELTGAGTQNFLTALSQVAKVVPIPGLAAALEAVEAIWSALEAVRNNKKAFAALAKKIRTTAEAIFNACEEKAGEQGALDRLARQVAAYVDVLAEIQWLVQAHIKRSWLRRLFSRYSDSPKIAGYEAQLQMAHETFMTSSMIGIGHSVSRVEEAVTGASLTRKLGGAKVTGETVHYTKIEGGQTITTDNSIDNRSDCGNTKTFIYGPTPNASIPGLPANMSHIPGVPQSALISMNPNWPMHSTSMLDHKQSSMSANQLARIRLGY</sequence>
<dbReference type="InterPro" id="IPR059179">
    <property type="entry name" value="MLKL-like_MCAfunc"/>
</dbReference>
<proteinExistence type="predicted"/>
<dbReference type="Gene3D" id="1.20.930.20">
    <property type="entry name" value="Adaptor protein Cbl, N-terminal domain"/>
    <property type="match status" value="1"/>
</dbReference>
<evidence type="ECO:0000313" key="1">
    <source>
        <dbReference type="EMBL" id="KAL0960418.1"/>
    </source>
</evidence>
<dbReference type="InterPro" id="IPR036537">
    <property type="entry name" value="Adaptor_Cbl_N_dom_sf"/>
</dbReference>
<protein>
    <recommendedName>
        <fullName evidence="3">NACHT-NTPase and P-loop NTPases N-terminal domain-containing protein</fullName>
    </recommendedName>
</protein>
<name>A0ABR3JZ52_9AGAR</name>
<organism evidence="1 2">
    <name type="scientific">Hohenbuehelia grisea</name>
    <dbReference type="NCBI Taxonomy" id="104357"/>
    <lineage>
        <taxon>Eukaryota</taxon>
        <taxon>Fungi</taxon>
        <taxon>Dikarya</taxon>
        <taxon>Basidiomycota</taxon>
        <taxon>Agaricomycotina</taxon>
        <taxon>Agaricomycetes</taxon>
        <taxon>Agaricomycetidae</taxon>
        <taxon>Agaricales</taxon>
        <taxon>Pleurotineae</taxon>
        <taxon>Pleurotaceae</taxon>
        <taxon>Hohenbuehelia</taxon>
    </lineage>
</organism>
<accession>A0ABR3JZ52</accession>
<reference evidence="2" key="1">
    <citation type="submission" date="2024-06" db="EMBL/GenBank/DDBJ databases">
        <title>Multi-omics analyses provide insights into the biosynthesis of the anticancer antibiotic pleurotin in Hohenbuehelia grisea.</title>
        <authorList>
            <person name="Weaver J.A."/>
            <person name="Alberti F."/>
        </authorList>
    </citation>
    <scope>NUCLEOTIDE SEQUENCE [LARGE SCALE GENOMIC DNA]</scope>
    <source>
        <strain evidence="2">T-177</strain>
    </source>
</reference>
<dbReference type="Proteomes" id="UP001556367">
    <property type="component" value="Unassembled WGS sequence"/>
</dbReference>
<gene>
    <name evidence="1" type="ORF">HGRIS_005461</name>
</gene>
<dbReference type="EMBL" id="JASNQZ010000001">
    <property type="protein sequence ID" value="KAL0960418.1"/>
    <property type="molecule type" value="Genomic_DNA"/>
</dbReference>
<keyword evidence="2" id="KW-1185">Reference proteome</keyword>